<protein>
    <submittedName>
        <fullName evidence="2">Uncharacterized protein</fullName>
    </submittedName>
</protein>
<dbReference type="EMBL" id="CM026422">
    <property type="protein sequence ID" value="KAG0585675.1"/>
    <property type="molecule type" value="Genomic_DNA"/>
</dbReference>
<gene>
    <name evidence="2" type="ORF">KC19_2G028900</name>
</gene>
<proteinExistence type="predicted"/>
<sequence length="222" mass="24284">MEGLSPQALLSLRTCRLSEGGQLVNVWNFGDLEDLLKDFDPDEDREGSEGSFGVTDSEIRTDGDGVLAAAGVCRDLHTPGSVCHGTCLMDRSLCFTWPVEVYRLEHACASPHNEELLEEMPPLEGPDEYQPDLLGMPELESVPTCPVCLTRQETPHCDLRSTSTAIYLEEDLIFRAWAKGIGLAATVLIGRALCTSLGLPGRAATNFVNAMVLLYTSYGERY</sequence>
<dbReference type="Proteomes" id="UP000822688">
    <property type="component" value="Chromosome 2"/>
</dbReference>
<organism evidence="2 3">
    <name type="scientific">Ceratodon purpureus</name>
    <name type="common">Fire moss</name>
    <name type="synonym">Dicranum purpureum</name>
    <dbReference type="NCBI Taxonomy" id="3225"/>
    <lineage>
        <taxon>Eukaryota</taxon>
        <taxon>Viridiplantae</taxon>
        <taxon>Streptophyta</taxon>
        <taxon>Embryophyta</taxon>
        <taxon>Bryophyta</taxon>
        <taxon>Bryophytina</taxon>
        <taxon>Bryopsida</taxon>
        <taxon>Dicranidae</taxon>
        <taxon>Pseudoditrichales</taxon>
        <taxon>Ditrichaceae</taxon>
        <taxon>Ceratodon</taxon>
    </lineage>
</organism>
<comment type="caution">
    <text evidence="2">The sequence shown here is derived from an EMBL/GenBank/DDBJ whole genome shotgun (WGS) entry which is preliminary data.</text>
</comment>
<dbReference type="AlphaFoldDB" id="A0A8T0IRK5"/>
<name>A0A8T0IRK5_CERPU</name>
<accession>A0A8T0IRK5</accession>
<evidence type="ECO:0000313" key="2">
    <source>
        <dbReference type="EMBL" id="KAG0585675.1"/>
    </source>
</evidence>
<reference evidence="2" key="1">
    <citation type="submission" date="2020-06" db="EMBL/GenBank/DDBJ databases">
        <title>WGS assembly of Ceratodon purpureus strain R40.</title>
        <authorList>
            <person name="Carey S.B."/>
            <person name="Jenkins J."/>
            <person name="Shu S."/>
            <person name="Lovell J.T."/>
            <person name="Sreedasyam A."/>
            <person name="Maumus F."/>
            <person name="Tiley G.P."/>
            <person name="Fernandez-Pozo N."/>
            <person name="Barry K."/>
            <person name="Chen C."/>
            <person name="Wang M."/>
            <person name="Lipzen A."/>
            <person name="Daum C."/>
            <person name="Saski C.A."/>
            <person name="Payton A.C."/>
            <person name="Mcbreen J.C."/>
            <person name="Conrad R.E."/>
            <person name="Kollar L.M."/>
            <person name="Olsson S."/>
            <person name="Huttunen S."/>
            <person name="Landis J.B."/>
            <person name="Wickett N.J."/>
            <person name="Johnson M.G."/>
            <person name="Rensing S.A."/>
            <person name="Grimwood J."/>
            <person name="Schmutz J."/>
            <person name="Mcdaniel S.F."/>
        </authorList>
    </citation>
    <scope>NUCLEOTIDE SEQUENCE</scope>
    <source>
        <strain evidence="2">R40</strain>
    </source>
</reference>
<evidence type="ECO:0000256" key="1">
    <source>
        <dbReference type="SAM" id="MobiDB-lite"/>
    </source>
</evidence>
<keyword evidence="3" id="KW-1185">Reference proteome</keyword>
<evidence type="ECO:0000313" key="3">
    <source>
        <dbReference type="Proteomes" id="UP000822688"/>
    </source>
</evidence>
<feature type="region of interest" description="Disordered" evidence="1">
    <location>
        <begin position="38"/>
        <end position="58"/>
    </location>
</feature>